<sequence length="407" mass="46945">MKFQSIYASILILAFNHFLIAFAAHPCIDYPDPLNPGRFEFTDCPNIVEDDIEDLPNVKREIQNFFHIDINCYSDATLCKKIKKAFDDAGKEISKVLKLKKKIYVNATFESFSLMERNVLGSTYPTRSIFLTSDDKITRLYPQALAKQFSLNVHPAYSKYDINSRFNADFGWWFKSDNKTIETDQYDFSIVVLHELIHGLGFISSWDNSLETNVYQYVTGLTSIYYFYDNKYGGFVENIFDRYLKLIENKKKIPLSDYTAQLDKSVPPMTPFNTILQFTNRVKSSPKWKYAKLVLKAATTNNSIIFTPAKRTSWNQDIYLETSLKPFNAGSSISHVSQLKYRKTSDFLMTYQQFPGQTLEYFIKRGGNYKSPIGPRIISILESIGYATDTHPNPVKPTLPSKKYPTM</sequence>
<proteinExistence type="predicted"/>
<dbReference type="AlphaFoldDB" id="A0A9N8VAC2"/>
<keyword evidence="1" id="KW-0732">Signal</keyword>
<evidence type="ECO:0000313" key="3">
    <source>
        <dbReference type="Proteomes" id="UP000789706"/>
    </source>
</evidence>
<name>A0A9N8VAC2_9GLOM</name>
<evidence type="ECO:0000313" key="2">
    <source>
        <dbReference type="EMBL" id="CAG8448653.1"/>
    </source>
</evidence>
<dbReference type="Proteomes" id="UP000789706">
    <property type="component" value="Unassembled WGS sequence"/>
</dbReference>
<gene>
    <name evidence="2" type="ORF">DEBURN_LOCUS1975</name>
</gene>
<reference evidence="2" key="1">
    <citation type="submission" date="2021-06" db="EMBL/GenBank/DDBJ databases">
        <authorList>
            <person name="Kallberg Y."/>
            <person name="Tangrot J."/>
            <person name="Rosling A."/>
        </authorList>
    </citation>
    <scope>NUCLEOTIDE SEQUENCE</scope>
    <source>
        <strain evidence="2">AZ414A</strain>
    </source>
</reference>
<comment type="caution">
    <text evidence="2">The sequence shown here is derived from an EMBL/GenBank/DDBJ whole genome shotgun (WGS) entry which is preliminary data.</text>
</comment>
<dbReference type="OrthoDB" id="73465at2759"/>
<dbReference type="EMBL" id="CAJVPK010000100">
    <property type="protein sequence ID" value="CAG8448653.1"/>
    <property type="molecule type" value="Genomic_DNA"/>
</dbReference>
<accession>A0A9N8VAC2</accession>
<feature type="chain" id="PRO_5040331115" evidence="1">
    <location>
        <begin position="24"/>
        <end position="407"/>
    </location>
</feature>
<protein>
    <submittedName>
        <fullName evidence="2">2161_t:CDS:1</fullName>
    </submittedName>
</protein>
<feature type="signal peptide" evidence="1">
    <location>
        <begin position="1"/>
        <end position="23"/>
    </location>
</feature>
<evidence type="ECO:0000256" key="1">
    <source>
        <dbReference type="SAM" id="SignalP"/>
    </source>
</evidence>
<organism evidence="2 3">
    <name type="scientific">Diversispora eburnea</name>
    <dbReference type="NCBI Taxonomy" id="1213867"/>
    <lineage>
        <taxon>Eukaryota</taxon>
        <taxon>Fungi</taxon>
        <taxon>Fungi incertae sedis</taxon>
        <taxon>Mucoromycota</taxon>
        <taxon>Glomeromycotina</taxon>
        <taxon>Glomeromycetes</taxon>
        <taxon>Diversisporales</taxon>
        <taxon>Diversisporaceae</taxon>
        <taxon>Diversispora</taxon>
    </lineage>
</organism>
<keyword evidence="3" id="KW-1185">Reference proteome</keyword>